<comment type="caution">
    <text evidence="9">The sequence shown here is derived from an EMBL/GenBank/DDBJ whole genome shotgun (WGS) entry which is preliminary data.</text>
</comment>
<name>A0ABU4RMI5_9HYPH</name>
<dbReference type="InterPro" id="IPR019734">
    <property type="entry name" value="TPR_rpt"/>
</dbReference>
<dbReference type="InterPro" id="IPR051156">
    <property type="entry name" value="Mito/Outer_Membr_Metalloprot"/>
</dbReference>
<dbReference type="Gene3D" id="1.25.40.10">
    <property type="entry name" value="Tetratricopeptide repeat domain"/>
    <property type="match status" value="1"/>
</dbReference>
<dbReference type="EMBL" id="JAXAFJ010000002">
    <property type="protein sequence ID" value="MDX6805423.1"/>
    <property type="molecule type" value="Genomic_DNA"/>
</dbReference>
<evidence type="ECO:0000256" key="6">
    <source>
        <dbReference type="ARBA" id="ARBA00023049"/>
    </source>
</evidence>
<keyword evidence="3" id="KW-0479">Metal-binding</keyword>
<evidence type="ECO:0000313" key="9">
    <source>
        <dbReference type="EMBL" id="MDX6805423.1"/>
    </source>
</evidence>
<dbReference type="Pfam" id="PF13432">
    <property type="entry name" value="TPR_16"/>
    <property type="match status" value="1"/>
</dbReference>
<evidence type="ECO:0000313" key="10">
    <source>
        <dbReference type="Proteomes" id="UP001274321"/>
    </source>
</evidence>
<feature type="domain" description="Peptidase M48" evidence="8">
    <location>
        <begin position="53"/>
        <end position="254"/>
    </location>
</feature>
<dbReference type="PROSITE" id="PS50005">
    <property type="entry name" value="TPR"/>
    <property type="match status" value="1"/>
</dbReference>
<feature type="repeat" description="TPR" evidence="7">
    <location>
        <begin position="336"/>
        <end position="369"/>
    </location>
</feature>
<protein>
    <submittedName>
        <fullName evidence="9">M48 family metalloprotease</fullName>
        <ecNumber evidence="9">3.4.24.-</ecNumber>
    </submittedName>
</protein>
<dbReference type="GO" id="GO:0008237">
    <property type="term" value="F:metallopeptidase activity"/>
    <property type="evidence" value="ECO:0007669"/>
    <property type="project" value="UniProtKB-KW"/>
</dbReference>
<evidence type="ECO:0000256" key="4">
    <source>
        <dbReference type="ARBA" id="ARBA00022801"/>
    </source>
</evidence>
<evidence type="ECO:0000256" key="3">
    <source>
        <dbReference type="ARBA" id="ARBA00022723"/>
    </source>
</evidence>
<dbReference type="RefSeq" id="WP_319843540.1">
    <property type="nucleotide sequence ID" value="NZ_JAXAFJ010000002.1"/>
</dbReference>
<evidence type="ECO:0000259" key="8">
    <source>
        <dbReference type="Pfam" id="PF01435"/>
    </source>
</evidence>
<dbReference type="Pfam" id="PF01435">
    <property type="entry name" value="Peptidase_M48"/>
    <property type="match status" value="1"/>
</dbReference>
<accession>A0ABU4RMI5</accession>
<sequence>MPRPARPRNPDSPSPLARLRTRAVALLVAVSILAVQVPVPAQAQDSGKLSPVRDAEIEELMRDYATPLMKAANVDPTAVQIVLIRDMSFNAFVAGGRRIFINLGAIVESKTPNQLIGVLAHEIGHIAGGHLSAMRQKLEQAQSRAVIAMLLGAAAVAAGAAAGASGSNIAGAAQAAATGPSEIIKRDLLSYVRSQEQAADQAGVSYLTKTGQSAKGMLEVFRGFADKSMFTARFMDPYAMTHPMPAERIALLERIATSAPNYNAVDAPALQRRHDMARAKIIGFMRPAPTVERAYPRSDTSFPARYARAVTAYRFGNVDDAQKQIDALIAEQPGSPWFWELKGQALLEAGRARQAVAPLRKAVSLKPNSGLLHIMLGQSLVDTGDAAQLDAAIAELRQGLGREEASASAYRSLAQAYGRKGQTADADLASAQAAFHSGDITLAKSLAARAKSRFSTGAPGWLRADDIVNYRPPKL</sequence>
<evidence type="ECO:0000256" key="5">
    <source>
        <dbReference type="ARBA" id="ARBA00022833"/>
    </source>
</evidence>
<dbReference type="CDD" id="cd07324">
    <property type="entry name" value="M48C_Oma1-like"/>
    <property type="match status" value="1"/>
</dbReference>
<dbReference type="PANTHER" id="PTHR22726">
    <property type="entry name" value="METALLOENDOPEPTIDASE OMA1"/>
    <property type="match status" value="1"/>
</dbReference>
<dbReference type="Gene3D" id="3.30.2010.10">
    <property type="entry name" value="Metalloproteases ('zincins'), catalytic domain"/>
    <property type="match status" value="1"/>
</dbReference>
<dbReference type="Proteomes" id="UP001274321">
    <property type="component" value="Unassembled WGS sequence"/>
</dbReference>
<keyword evidence="6 9" id="KW-0482">Metalloprotease</keyword>
<evidence type="ECO:0000256" key="1">
    <source>
        <dbReference type="ARBA" id="ARBA00001947"/>
    </source>
</evidence>
<dbReference type="SUPFAM" id="SSF48452">
    <property type="entry name" value="TPR-like"/>
    <property type="match status" value="1"/>
</dbReference>
<organism evidence="9 10">
    <name type="scientific">Terrihabitans rhizophilus</name>
    <dbReference type="NCBI Taxonomy" id="3092662"/>
    <lineage>
        <taxon>Bacteria</taxon>
        <taxon>Pseudomonadati</taxon>
        <taxon>Pseudomonadota</taxon>
        <taxon>Alphaproteobacteria</taxon>
        <taxon>Hyphomicrobiales</taxon>
        <taxon>Terrihabitans</taxon>
    </lineage>
</organism>
<dbReference type="InterPro" id="IPR011990">
    <property type="entry name" value="TPR-like_helical_dom_sf"/>
</dbReference>
<keyword evidence="4 9" id="KW-0378">Hydrolase</keyword>
<proteinExistence type="predicted"/>
<dbReference type="PANTHER" id="PTHR22726:SF1">
    <property type="entry name" value="METALLOENDOPEPTIDASE OMA1, MITOCHONDRIAL"/>
    <property type="match status" value="1"/>
</dbReference>
<evidence type="ECO:0000256" key="2">
    <source>
        <dbReference type="ARBA" id="ARBA00022670"/>
    </source>
</evidence>
<gene>
    <name evidence="9" type="ORF">SCD90_05040</name>
</gene>
<dbReference type="EC" id="3.4.24.-" evidence="9"/>
<comment type="cofactor">
    <cofactor evidence="1">
        <name>Zn(2+)</name>
        <dbReference type="ChEBI" id="CHEBI:29105"/>
    </cofactor>
</comment>
<keyword evidence="2" id="KW-0645">Protease</keyword>
<evidence type="ECO:0000256" key="7">
    <source>
        <dbReference type="PROSITE-ProRule" id="PRU00339"/>
    </source>
</evidence>
<dbReference type="InterPro" id="IPR001915">
    <property type="entry name" value="Peptidase_M48"/>
</dbReference>
<keyword evidence="7" id="KW-0802">TPR repeat</keyword>
<reference evidence="9 10" key="1">
    <citation type="submission" date="2023-11" db="EMBL/GenBank/DDBJ databases">
        <authorList>
            <person name="Bao R."/>
        </authorList>
    </citation>
    <scope>NUCLEOTIDE SEQUENCE [LARGE SCALE GENOMIC DNA]</scope>
    <source>
        <strain evidence="9 10">PJ23</strain>
    </source>
</reference>
<keyword evidence="10" id="KW-1185">Reference proteome</keyword>
<keyword evidence="5" id="KW-0862">Zinc</keyword>